<dbReference type="OrthoDB" id="2850721at2"/>
<gene>
    <name evidence="1" type="ORF">AV649_11695</name>
</gene>
<protein>
    <submittedName>
        <fullName evidence="1">Uncharacterized protein</fullName>
    </submittedName>
</protein>
<name>A0A165LZH0_9BACI</name>
<dbReference type="Proteomes" id="UP000076510">
    <property type="component" value="Unassembled WGS sequence"/>
</dbReference>
<dbReference type="InterPro" id="IPR012337">
    <property type="entry name" value="RNaseH-like_sf"/>
</dbReference>
<dbReference type="EMBL" id="LQQY01000002">
    <property type="protein sequence ID" value="KZE53415.1"/>
    <property type="molecule type" value="Genomic_DNA"/>
</dbReference>
<dbReference type="GO" id="GO:0003676">
    <property type="term" value="F:nucleic acid binding"/>
    <property type="evidence" value="ECO:0007669"/>
    <property type="project" value="InterPro"/>
</dbReference>
<accession>A0A165LZH0</accession>
<dbReference type="RefSeq" id="WP_063190526.1">
    <property type="nucleotide sequence ID" value="NZ_LQQY01000002.1"/>
</dbReference>
<comment type="caution">
    <text evidence="1">The sequence shown here is derived from an EMBL/GenBank/DDBJ whole genome shotgun (WGS) entry which is preliminary data.</text>
</comment>
<dbReference type="SUPFAM" id="SSF53098">
    <property type="entry name" value="Ribonuclease H-like"/>
    <property type="match status" value="1"/>
</dbReference>
<evidence type="ECO:0000313" key="2">
    <source>
        <dbReference type="Proteomes" id="UP000076510"/>
    </source>
</evidence>
<organism evidence="1 2">
    <name type="scientific">Rossellomorea marisflavi</name>
    <dbReference type="NCBI Taxonomy" id="189381"/>
    <lineage>
        <taxon>Bacteria</taxon>
        <taxon>Bacillati</taxon>
        <taxon>Bacillota</taxon>
        <taxon>Bacilli</taxon>
        <taxon>Bacillales</taxon>
        <taxon>Bacillaceae</taxon>
        <taxon>Rossellomorea</taxon>
    </lineage>
</organism>
<proteinExistence type="predicted"/>
<dbReference type="AlphaFoldDB" id="A0A165LZH0"/>
<dbReference type="InterPro" id="IPR036397">
    <property type="entry name" value="RNaseH_sf"/>
</dbReference>
<dbReference type="Gene3D" id="3.30.420.10">
    <property type="entry name" value="Ribonuclease H-like superfamily/Ribonuclease H"/>
    <property type="match status" value="1"/>
</dbReference>
<sequence length="189" mass="21111">MRFIGIDPASKTGFVALDDRGEVVREKELSGIGDKDPKRMVTLIHEITSHLQPGDHICIEGFPYSTQKAMFAGGLHHGIRNELFKKRLPYHEVAPNAVKKFVGVTGWTGEKGSKKRLTGSQKKREVMKAVFNAFGYEHRSDNVVDAYILARIAFAIFVIHKTGEINLTVNQSQVVQSILQEKPVVKKKA</sequence>
<reference evidence="2" key="1">
    <citation type="submission" date="2016-01" db="EMBL/GenBank/DDBJ databases">
        <title>Whole genome sequencing of Bhargavaea cecembensis T14.</title>
        <authorList>
            <person name="Hong K.W."/>
        </authorList>
    </citation>
    <scope>NUCLEOTIDE SEQUENCE [LARGE SCALE GENOMIC DNA]</scope>
    <source>
        <strain evidence="2">M19</strain>
    </source>
</reference>
<evidence type="ECO:0000313" key="1">
    <source>
        <dbReference type="EMBL" id="KZE53415.1"/>
    </source>
</evidence>